<feature type="compositionally biased region" description="Basic and acidic residues" evidence="11">
    <location>
        <begin position="93"/>
        <end position="104"/>
    </location>
</feature>
<feature type="region of interest" description="Disordered" evidence="11">
    <location>
        <begin position="13"/>
        <end position="154"/>
    </location>
</feature>
<accession>A0A2N9EZX5</accession>
<evidence type="ECO:0000256" key="4">
    <source>
        <dbReference type="ARBA" id="ARBA00022692"/>
    </source>
</evidence>
<evidence type="ECO:0000256" key="12">
    <source>
        <dbReference type="SAM" id="Phobius"/>
    </source>
</evidence>
<evidence type="ECO:0000256" key="10">
    <source>
        <dbReference type="ARBA" id="ARBA00024938"/>
    </source>
</evidence>
<name>A0A2N9EZX5_FAGSY</name>
<dbReference type="GO" id="GO:0005794">
    <property type="term" value="C:Golgi apparatus"/>
    <property type="evidence" value="ECO:0007669"/>
    <property type="project" value="TreeGrafter"/>
</dbReference>
<evidence type="ECO:0000313" key="13">
    <source>
        <dbReference type="EMBL" id="SPC84287.1"/>
    </source>
</evidence>
<evidence type="ECO:0000256" key="1">
    <source>
        <dbReference type="ARBA" id="ARBA00004477"/>
    </source>
</evidence>
<dbReference type="AlphaFoldDB" id="A0A2N9EZX5"/>
<dbReference type="EMBL" id="OIVN01000701">
    <property type="protein sequence ID" value="SPC84287.1"/>
    <property type="molecule type" value="Genomic_DNA"/>
</dbReference>
<comment type="subunit">
    <text evidence="3">Constitutively interacts with CASP4; required for the localization of procaspase 4 to the ER.</text>
</comment>
<comment type="subcellular location">
    <subcellularLocation>
        <location evidence="1">Endoplasmic reticulum membrane</location>
        <topology evidence="1">Multi-pass membrane protein</topology>
    </subcellularLocation>
</comment>
<dbReference type="Pfam" id="PF10151">
    <property type="entry name" value="TMEM214"/>
    <property type="match status" value="1"/>
</dbReference>
<protein>
    <recommendedName>
        <fullName evidence="14">Transmembrane protein 214-A</fullName>
    </recommendedName>
</protein>
<dbReference type="PANTHER" id="PTHR13448:SF0">
    <property type="entry name" value="TRANSMEMBRANE PROTEIN 214"/>
    <property type="match status" value="1"/>
</dbReference>
<evidence type="ECO:0000256" key="9">
    <source>
        <dbReference type="ARBA" id="ARBA00023180"/>
    </source>
</evidence>
<evidence type="ECO:0000256" key="8">
    <source>
        <dbReference type="ARBA" id="ARBA00023136"/>
    </source>
</evidence>
<reference evidence="13" key="1">
    <citation type="submission" date="2018-02" db="EMBL/GenBank/DDBJ databases">
        <authorList>
            <person name="Cohen D.B."/>
            <person name="Kent A.D."/>
        </authorList>
    </citation>
    <scope>NUCLEOTIDE SEQUENCE</scope>
</reference>
<keyword evidence="6" id="KW-0256">Endoplasmic reticulum</keyword>
<keyword evidence="4 12" id="KW-0812">Transmembrane</keyword>
<evidence type="ECO:0000256" key="3">
    <source>
        <dbReference type="ARBA" id="ARBA00011720"/>
    </source>
</evidence>
<gene>
    <name evidence="13" type="ORF">FSB_LOCUS12169</name>
</gene>
<keyword evidence="9" id="KW-0325">Glycoprotein</keyword>
<feature type="compositionally biased region" description="Basic residues" evidence="11">
    <location>
        <begin position="145"/>
        <end position="154"/>
    </location>
</feature>
<keyword evidence="7 12" id="KW-1133">Transmembrane helix</keyword>
<keyword evidence="8 12" id="KW-0472">Membrane</keyword>
<evidence type="ECO:0000256" key="2">
    <source>
        <dbReference type="ARBA" id="ARBA00007984"/>
    </source>
</evidence>
<comment type="function">
    <text evidence="10">Critical mediator, in cooperation with CASP4, of endoplasmic reticulum-stress induced apoptosis. Required or the activation of CASP4 following endoplasmic reticulum stress.</text>
</comment>
<proteinExistence type="inferred from homology"/>
<keyword evidence="5" id="KW-0053">Apoptosis</keyword>
<comment type="similarity">
    <text evidence="2">Belongs to the TMEM214 family.</text>
</comment>
<evidence type="ECO:0000256" key="7">
    <source>
        <dbReference type="ARBA" id="ARBA00022989"/>
    </source>
</evidence>
<sequence>MDENSALIEAILREQEEEDQAQRNHHYDNNNNNNNNNYKKKQNDDEFGWKTVSYKRNKKASNPKSSPEDNSAADLLSNRSNGAASNVFSSIEKQSEERRQRRFLESQLAAETAGANDGSKRHSDQDDDDSDAEVAGAENGEVKPKKQKKPKKPKVTVAEAAAKIDADNLSAFIIDINASYESQQDIQLMRFADYFGRAFASVSAAQFPWLKTFKESSVAKLVDIPLSHISEDVYKTSVDWIGKQPSEALGSFVLWSLDNILADLSNHQAAAKGSKKVVQQTSSKSQVAIFVVLAMVLRRKPDVLITLLPIIKENPKYQVQDKLPVTVWMLAQASQGDLVVGLYMWVYFLLPILGSKSGCNPLSRDLILQLVERILSSPKARPILLNGAVRKGERVVPPSTLDLLMRCTFPAPSARLKATERFEAVYPTLKEVALAGSPGSKAMKQVAQQILHTTLKAAGEGIPELSREASGIFIWCLTQNPECYKQWDMLYLDNLEASVVILRTLSDEWKEHSAKHPTRDTLRETLQSFKQKNEKALAKGDDATHHKSLKEADKYCKVILRQLQGQGCMKSMAVVFIILAVVAAIMSQNMQSWDYKRLSEMLNFP</sequence>
<evidence type="ECO:0000256" key="11">
    <source>
        <dbReference type="SAM" id="MobiDB-lite"/>
    </source>
</evidence>
<evidence type="ECO:0000256" key="6">
    <source>
        <dbReference type="ARBA" id="ARBA00022824"/>
    </source>
</evidence>
<feature type="compositionally biased region" description="Polar residues" evidence="11">
    <location>
        <begin position="77"/>
        <end position="92"/>
    </location>
</feature>
<dbReference type="PANTHER" id="PTHR13448">
    <property type="entry name" value="TRANSMEMBRANE PROTEIN 214"/>
    <property type="match status" value="1"/>
</dbReference>
<feature type="transmembrane region" description="Helical" evidence="12">
    <location>
        <begin position="569"/>
        <end position="587"/>
    </location>
</feature>
<evidence type="ECO:0000256" key="5">
    <source>
        <dbReference type="ARBA" id="ARBA00022703"/>
    </source>
</evidence>
<dbReference type="GO" id="GO:0005789">
    <property type="term" value="C:endoplasmic reticulum membrane"/>
    <property type="evidence" value="ECO:0007669"/>
    <property type="project" value="UniProtKB-SubCell"/>
</dbReference>
<evidence type="ECO:0008006" key="14">
    <source>
        <dbReference type="Google" id="ProtNLM"/>
    </source>
</evidence>
<dbReference type="InterPro" id="IPR019308">
    <property type="entry name" value="TMEM214"/>
</dbReference>
<organism evidence="13">
    <name type="scientific">Fagus sylvatica</name>
    <name type="common">Beechnut</name>
    <dbReference type="NCBI Taxonomy" id="28930"/>
    <lineage>
        <taxon>Eukaryota</taxon>
        <taxon>Viridiplantae</taxon>
        <taxon>Streptophyta</taxon>
        <taxon>Embryophyta</taxon>
        <taxon>Tracheophyta</taxon>
        <taxon>Spermatophyta</taxon>
        <taxon>Magnoliopsida</taxon>
        <taxon>eudicotyledons</taxon>
        <taxon>Gunneridae</taxon>
        <taxon>Pentapetalae</taxon>
        <taxon>rosids</taxon>
        <taxon>fabids</taxon>
        <taxon>Fagales</taxon>
        <taxon>Fagaceae</taxon>
        <taxon>Fagus</taxon>
    </lineage>
</organism>